<dbReference type="PANTHER" id="PTHR42865">
    <property type="entry name" value="PROTON/GLUTAMATE-ASPARTATE SYMPORTER"/>
    <property type="match status" value="1"/>
</dbReference>
<keyword evidence="4 7" id="KW-0812">Transmembrane</keyword>
<comment type="subcellular location">
    <subcellularLocation>
        <location evidence="1">Cell membrane</location>
        <topology evidence="1">Multi-pass membrane protein</topology>
    </subcellularLocation>
</comment>
<feature type="transmembrane region" description="Helical" evidence="7">
    <location>
        <begin position="12"/>
        <end position="31"/>
    </location>
</feature>
<evidence type="ECO:0000256" key="1">
    <source>
        <dbReference type="ARBA" id="ARBA00004651"/>
    </source>
</evidence>
<dbReference type="InterPro" id="IPR036458">
    <property type="entry name" value="Na:dicarbo_symporter_sf"/>
</dbReference>
<evidence type="ECO:0000313" key="9">
    <source>
        <dbReference type="Proteomes" id="UP000241762"/>
    </source>
</evidence>
<reference evidence="8 9" key="1">
    <citation type="submission" date="2018-03" db="EMBL/GenBank/DDBJ databases">
        <title>A gene transfer event suggests a long-term partnership between eustigmatophyte algae and a novel lineage of endosymbiotic bacteria.</title>
        <authorList>
            <person name="Yurchenko T."/>
            <person name="Sevcikova T."/>
            <person name="Pribyl P."/>
            <person name="El Karkouri K."/>
            <person name="Klimes V."/>
            <person name="Amaral R."/>
            <person name="Zbrankova V."/>
            <person name="Kim E."/>
            <person name="Raoult D."/>
            <person name="Santos L.M.A."/>
            <person name="Elias M."/>
        </authorList>
    </citation>
    <scope>NUCLEOTIDE SEQUENCE [LARGE SCALE GENOMIC DNA]</scope>
    <source>
        <strain evidence="8">CCALA 838</strain>
    </source>
</reference>
<protein>
    <submittedName>
        <fullName evidence="8">Proton/sodium-glutamate symport protein (GltP)</fullName>
    </submittedName>
</protein>
<keyword evidence="6 7" id="KW-0472">Membrane</keyword>
<feature type="transmembrane region" description="Helical" evidence="7">
    <location>
        <begin position="191"/>
        <end position="214"/>
    </location>
</feature>
<feature type="transmembrane region" description="Helical" evidence="7">
    <location>
        <begin position="313"/>
        <end position="334"/>
    </location>
</feature>
<evidence type="ECO:0000256" key="3">
    <source>
        <dbReference type="ARBA" id="ARBA00022475"/>
    </source>
</evidence>
<dbReference type="SUPFAM" id="SSF118215">
    <property type="entry name" value="Proton glutamate symport protein"/>
    <property type="match status" value="1"/>
</dbReference>
<dbReference type="GO" id="GO:0015293">
    <property type="term" value="F:symporter activity"/>
    <property type="evidence" value="ECO:0007669"/>
    <property type="project" value="UniProtKB-KW"/>
</dbReference>
<feature type="transmembrane region" description="Helical" evidence="7">
    <location>
        <begin position="229"/>
        <end position="252"/>
    </location>
</feature>
<dbReference type="EMBL" id="CP027845">
    <property type="protein sequence ID" value="AVP87509.1"/>
    <property type="molecule type" value="Genomic_DNA"/>
</dbReference>
<name>A0A2P1P8B2_9RICK</name>
<sequence length="424" mass="45710">MKLKKLKLWHKVILGLILGVLIGLYLPGYAVKLQFIGDVFMKAIKVVVGPLVFFSLVMGVTSATDTESLGRVGIKAVVAFLVTTTFAVIFGLATGIIFEPGKNVSLVTEGPAVIIDSNSCPIESNKKFCIIQFLSDIVPASLTQAMLDGNVLQIVFVAIFTGVAINKLGRDPKIQREIKKVKDFFIAGNRVLMRMISMVVEFSPYAACALIATMVGEKGLDPLIGVSKLIFAVAIAMVLQYIVFGFMIKYIAKLSPLPFYKKSLEYQAVAFATSSSKASLGKTMEVCREKLGISEPSTSFLLPLGTSINMDGLAINLGITAIFFAQSFGMVLTFQDYMVIILTATLGSMGGAGIPSASLIMTPLVLSSANIPLDGIAILFGIDRILDMMRTVINITGDATITLLIDASEKTLDTEKYYEESKDE</sequence>
<keyword evidence="5 7" id="KW-1133">Transmembrane helix</keyword>
<feature type="transmembrane region" description="Helical" evidence="7">
    <location>
        <begin position="43"/>
        <end position="64"/>
    </location>
</feature>
<evidence type="ECO:0000256" key="4">
    <source>
        <dbReference type="ARBA" id="ARBA00022692"/>
    </source>
</evidence>
<dbReference type="PRINTS" id="PR00173">
    <property type="entry name" value="EDTRNSPORT"/>
</dbReference>
<feature type="transmembrane region" description="Helical" evidence="7">
    <location>
        <begin position="151"/>
        <end position="170"/>
    </location>
</feature>
<dbReference type="PANTHER" id="PTHR42865:SF7">
    <property type="entry name" value="PROTON_GLUTAMATE-ASPARTATE SYMPORTER"/>
    <property type="match status" value="1"/>
</dbReference>
<gene>
    <name evidence="8" type="ORF">phytr_5660</name>
</gene>
<feature type="transmembrane region" description="Helical" evidence="7">
    <location>
        <begin position="76"/>
        <end position="98"/>
    </location>
</feature>
<evidence type="ECO:0000313" key="8">
    <source>
        <dbReference type="EMBL" id="AVP87509.1"/>
    </source>
</evidence>
<keyword evidence="3" id="KW-1003">Cell membrane</keyword>
<dbReference type="InterPro" id="IPR001991">
    <property type="entry name" value="Na-dicarboxylate_symporter"/>
</dbReference>
<accession>A0A2P1P8B2</accession>
<dbReference type="KEGG" id="ptc:phytr_5660"/>
<keyword evidence="2" id="KW-0813">Transport</keyword>
<evidence type="ECO:0000256" key="6">
    <source>
        <dbReference type="ARBA" id="ARBA00023136"/>
    </source>
</evidence>
<proteinExistence type="predicted"/>
<evidence type="ECO:0000256" key="7">
    <source>
        <dbReference type="SAM" id="Phobius"/>
    </source>
</evidence>
<dbReference type="Gene3D" id="1.10.3860.10">
    <property type="entry name" value="Sodium:dicarboxylate symporter"/>
    <property type="match status" value="1"/>
</dbReference>
<organism evidence="8 9">
    <name type="scientific">Candidatus Phycorickettsia trachydisci</name>
    <dbReference type="NCBI Taxonomy" id="2115978"/>
    <lineage>
        <taxon>Bacteria</taxon>
        <taxon>Pseudomonadati</taxon>
        <taxon>Pseudomonadota</taxon>
        <taxon>Alphaproteobacteria</taxon>
        <taxon>Rickettsiales</taxon>
        <taxon>Rickettsiaceae</taxon>
        <taxon>Candidatus Phycorickettsia</taxon>
    </lineage>
</organism>
<dbReference type="Pfam" id="PF00375">
    <property type="entry name" value="SDF"/>
    <property type="match status" value="1"/>
</dbReference>
<dbReference type="AlphaFoldDB" id="A0A2P1P8B2"/>
<feature type="transmembrane region" description="Helical" evidence="7">
    <location>
        <begin position="354"/>
        <end position="380"/>
    </location>
</feature>
<evidence type="ECO:0000256" key="2">
    <source>
        <dbReference type="ARBA" id="ARBA00022448"/>
    </source>
</evidence>
<keyword evidence="9" id="KW-1185">Reference proteome</keyword>
<dbReference type="GO" id="GO:0005886">
    <property type="term" value="C:plasma membrane"/>
    <property type="evidence" value="ECO:0007669"/>
    <property type="project" value="UniProtKB-SubCell"/>
</dbReference>
<evidence type="ECO:0000256" key="5">
    <source>
        <dbReference type="ARBA" id="ARBA00022989"/>
    </source>
</evidence>
<dbReference type="Proteomes" id="UP000241762">
    <property type="component" value="Chromosome"/>
</dbReference>